<organism evidence="1 2">
    <name type="scientific">Treponema ruminis</name>
    <dbReference type="NCBI Taxonomy" id="744515"/>
    <lineage>
        <taxon>Bacteria</taxon>
        <taxon>Pseudomonadati</taxon>
        <taxon>Spirochaetota</taxon>
        <taxon>Spirochaetia</taxon>
        <taxon>Spirochaetales</taxon>
        <taxon>Treponemataceae</taxon>
        <taxon>Treponema</taxon>
    </lineage>
</organism>
<dbReference type="Proteomes" id="UP000518887">
    <property type="component" value="Unassembled WGS sequence"/>
</dbReference>
<keyword evidence="2" id="KW-1185">Reference proteome</keyword>
<dbReference type="GO" id="GO:0006508">
    <property type="term" value="P:proteolysis"/>
    <property type="evidence" value="ECO:0007669"/>
    <property type="project" value="UniProtKB-KW"/>
</dbReference>
<keyword evidence="1" id="KW-0645">Protease</keyword>
<proteinExistence type="predicted"/>
<gene>
    <name evidence="1" type="ORF">HNP76_002439</name>
</gene>
<reference evidence="1 2" key="1">
    <citation type="submission" date="2020-08" db="EMBL/GenBank/DDBJ databases">
        <title>Genomic Encyclopedia of Type Strains, Phase IV (KMG-IV): sequencing the most valuable type-strain genomes for metagenomic binning, comparative biology and taxonomic classification.</title>
        <authorList>
            <person name="Goeker M."/>
        </authorList>
    </citation>
    <scope>NUCLEOTIDE SEQUENCE [LARGE SCALE GENOMIC DNA]</scope>
    <source>
        <strain evidence="1 2">DSM 103462</strain>
    </source>
</reference>
<name>A0A7W8GAX5_9SPIR</name>
<dbReference type="RefSeq" id="WP_184660887.1">
    <property type="nucleotide sequence ID" value="NZ_CP031518.1"/>
</dbReference>
<sequence>MNSTLENKREVIKDYLSKFDTIAENKSKNKFFKNFEIEKSIEKLTNKKVRDYYLNEAIKIHRALHGKKYYIDKFRLEKDYSNLLVLPLNNGRQSNGKFWYEAMIEKIL</sequence>
<protein>
    <submittedName>
        <fullName evidence="1">ATP-dependent Lon protease</fullName>
    </submittedName>
</protein>
<dbReference type="AlphaFoldDB" id="A0A7W8GAX5"/>
<dbReference type="EMBL" id="JACHFQ010000007">
    <property type="protein sequence ID" value="MBB5227051.1"/>
    <property type="molecule type" value="Genomic_DNA"/>
</dbReference>
<accession>A0A7W8GAX5</accession>
<dbReference type="GO" id="GO:0008233">
    <property type="term" value="F:peptidase activity"/>
    <property type="evidence" value="ECO:0007669"/>
    <property type="project" value="UniProtKB-KW"/>
</dbReference>
<comment type="caution">
    <text evidence="1">The sequence shown here is derived from an EMBL/GenBank/DDBJ whole genome shotgun (WGS) entry which is preliminary data.</text>
</comment>
<evidence type="ECO:0000313" key="1">
    <source>
        <dbReference type="EMBL" id="MBB5227051.1"/>
    </source>
</evidence>
<keyword evidence="1" id="KW-0378">Hydrolase</keyword>
<evidence type="ECO:0000313" key="2">
    <source>
        <dbReference type="Proteomes" id="UP000518887"/>
    </source>
</evidence>